<feature type="domain" description="MmgE/PrpD C-terminal" evidence="3">
    <location>
        <begin position="277"/>
        <end position="435"/>
    </location>
</feature>
<dbReference type="OrthoDB" id="8873320at2"/>
<dbReference type="EMBL" id="FWXJ01000004">
    <property type="protein sequence ID" value="SMC41020.1"/>
    <property type="molecule type" value="Genomic_DNA"/>
</dbReference>
<dbReference type="STRING" id="1938817.SAMN06296008_1048"/>
<dbReference type="SUPFAM" id="SSF103378">
    <property type="entry name" value="2-methylcitrate dehydratase PrpD"/>
    <property type="match status" value="1"/>
</dbReference>
<dbReference type="InterPro" id="IPR036148">
    <property type="entry name" value="MmgE/PrpD_sf"/>
</dbReference>
<name>A0A1W1YXU8_9BURK</name>
<feature type="domain" description="MmgE/PrpD N-terminal" evidence="2">
    <location>
        <begin position="10"/>
        <end position="257"/>
    </location>
</feature>
<dbReference type="GO" id="GO:0016829">
    <property type="term" value="F:lyase activity"/>
    <property type="evidence" value="ECO:0007669"/>
    <property type="project" value="InterPro"/>
</dbReference>
<evidence type="ECO:0000313" key="5">
    <source>
        <dbReference type="Proteomes" id="UP000192708"/>
    </source>
</evidence>
<protein>
    <submittedName>
        <fullName evidence="4">2-methylcitrate dehydratase PrpD</fullName>
    </submittedName>
</protein>
<dbReference type="PANTHER" id="PTHR16943">
    <property type="entry name" value="2-METHYLCITRATE DEHYDRATASE-RELATED"/>
    <property type="match status" value="1"/>
</dbReference>
<evidence type="ECO:0000313" key="4">
    <source>
        <dbReference type="EMBL" id="SMC41020.1"/>
    </source>
</evidence>
<evidence type="ECO:0000256" key="1">
    <source>
        <dbReference type="ARBA" id="ARBA00006174"/>
    </source>
</evidence>
<sequence>MNSTTSPTLQLATFVANTFFEDLPSDVQEKLHLFYLDYLRVASVGKRMPWSEWAENFIKASSQLGQSAVLFSDQKLDSQSAAFLNAIYSGSIDADDVHVGSMLHPGCVVFSAALAVGQSLNRSGSQILSAVFCGYEAMIRIGLAIQPSHFKRGFQSTSTCGVLGAAIAAAKLIHFEKDRETQIEKIAQTLGIGSSFAGGLVQFFHSGSTVKRLHAAQAASSGVRAALLVDAGFSGPMDILEGKDGFAKAYSDESNLTQAFATLGKTFVVHEVSIKPHACSARVLSAIEAAQLIISELSAGNGEATTLDCSSIASITLGIPKVIQGRLTQNNPADLQAAQMSAPFAVALSLHHAIHHLNPTLNITDFEQGLADLEIIRLTQMVECVLDDEVEQTSSTESVSAKLTITLTNGKTFVKFIAAPQGSITRPYDLKDLQDLLTSELLTRYNPARTQGVVETASNFSQLTSIITNTLPT</sequence>
<organism evidence="4 5">
    <name type="scientific">Polynucleobacter kasalickyi</name>
    <dbReference type="NCBI Taxonomy" id="1938817"/>
    <lineage>
        <taxon>Bacteria</taxon>
        <taxon>Pseudomonadati</taxon>
        <taxon>Pseudomonadota</taxon>
        <taxon>Betaproteobacteria</taxon>
        <taxon>Burkholderiales</taxon>
        <taxon>Burkholderiaceae</taxon>
        <taxon>Polynucleobacter</taxon>
    </lineage>
</organism>
<dbReference type="InterPro" id="IPR042183">
    <property type="entry name" value="MmgE/PrpD_sf_1"/>
</dbReference>
<evidence type="ECO:0000259" key="3">
    <source>
        <dbReference type="Pfam" id="PF19305"/>
    </source>
</evidence>
<proteinExistence type="inferred from homology"/>
<dbReference type="RefSeq" id="WP_159460812.1">
    <property type="nucleotide sequence ID" value="NZ_FWXJ01000004.1"/>
</dbReference>
<dbReference type="Pfam" id="PF19305">
    <property type="entry name" value="MmgE_PrpD_C"/>
    <property type="match status" value="1"/>
</dbReference>
<dbReference type="AlphaFoldDB" id="A0A1W1YXU8"/>
<comment type="similarity">
    <text evidence="1">Belongs to the PrpD family.</text>
</comment>
<dbReference type="InterPro" id="IPR045336">
    <property type="entry name" value="MmgE_PrpD_N"/>
</dbReference>
<dbReference type="Proteomes" id="UP000192708">
    <property type="component" value="Unassembled WGS sequence"/>
</dbReference>
<accession>A0A1W1YXU8</accession>
<reference evidence="4 5" key="1">
    <citation type="submission" date="2017-04" db="EMBL/GenBank/DDBJ databases">
        <authorList>
            <person name="Afonso C.L."/>
            <person name="Miller P.J."/>
            <person name="Scott M.A."/>
            <person name="Spackman E."/>
            <person name="Goraichik I."/>
            <person name="Dimitrov K.M."/>
            <person name="Suarez D.L."/>
            <person name="Swayne D.E."/>
        </authorList>
    </citation>
    <scope>NUCLEOTIDE SEQUENCE [LARGE SCALE GENOMIC DNA]</scope>
    <source>
        <strain evidence="4 5">VK13</strain>
    </source>
</reference>
<evidence type="ECO:0000259" key="2">
    <source>
        <dbReference type="Pfam" id="PF03972"/>
    </source>
</evidence>
<dbReference type="InterPro" id="IPR005656">
    <property type="entry name" value="MmgE_PrpD"/>
</dbReference>
<gene>
    <name evidence="4" type="ORF">SAMN06296008_1048</name>
</gene>
<dbReference type="Gene3D" id="1.10.4100.10">
    <property type="entry name" value="2-methylcitrate dehydratase PrpD"/>
    <property type="match status" value="1"/>
</dbReference>
<keyword evidence="5" id="KW-1185">Reference proteome</keyword>
<dbReference type="PANTHER" id="PTHR16943:SF8">
    <property type="entry name" value="2-METHYLCITRATE DEHYDRATASE"/>
    <property type="match status" value="1"/>
</dbReference>
<dbReference type="InterPro" id="IPR045337">
    <property type="entry name" value="MmgE_PrpD_C"/>
</dbReference>
<dbReference type="Pfam" id="PF03972">
    <property type="entry name" value="MmgE_PrpD_N"/>
    <property type="match status" value="1"/>
</dbReference>